<evidence type="ECO:0000313" key="1">
    <source>
        <dbReference type="EMBL" id="SEN75111.1"/>
    </source>
</evidence>
<accession>A0A1H8J382</accession>
<dbReference type="EMBL" id="FOCL01000004">
    <property type="protein sequence ID" value="SEN75111.1"/>
    <property type="molecule type" value="Genomic_DNA"/>
</dbReference>
<sequence>MIKPCSDACLEKLKGMVLLFAKFDGDFDAEVLNDLILEKTGREISPSALNMTFGTMPSKFKPSYYTLNTLSIYCGYASWDDFCGLPTS</sequence>
<name>A0A1H8J382_9SPHI</name>
<dbReference type="STRING" id="551995.SAMN05192574_10421"/>
<dbReference type="AlphaFoldDB" id="A0A1H8J382"/>
<protein>
    <submittedName>
        <fullName evidence="1">Uncharacterized protein</fullName>
    </submittedName>
</protein>
<reference evidence="2" key="1">
    <citation type="submission" date="2016-10" db="EMBL/GenBank/DDBJ databases">
        <authorList>
            <person name="Varghese N."/>
            <person name="Submissions S."/>
        </authorList>
    </citation>
    <scope>NUCLEOTIDE SEQUENCE [LARGE SCALE GENOMIC DNA]</scope>
    <source>
        <strain evidence="2">Gh-48</strain>
    </source>
</reference>
<keyword evidence="2" id="KW-1185">Reference proteome</keyword>
<organism evidence="1 2">
    <name type="scientific">Mucilaginibacter gossypiicola</name>
    <dbReference type="NCBI Taxonomy" id="551995"/>
    <lineage>
        <taxon>Bacteria</taxon>
        <taxon>Pseudomonadati</taxon>
        <taxon>Bacteroidota</taxon>
        <taxon>Sphingobacteriia</taxon>
        <taxon>Sphingobacteriales</taxon>
        <taxon>Sphingobacteriaceae</taxon>
        <taxon>Mucilaginibacter</taxon>
    </lineage>
</organism>
<dbReference type="Proteomes" id="UP000198942">
    <property type="component" value="Unassembled WGS sequence"/>
</dbReference>
<proteinExistence type="predicted"/>
<gene>
    <name evidence="1" type="ORF">SAMN05192574_10421</name>
</gene>
<evidence type="ECO:0000313" key="2">
    <source>
        <dbReference type="Proteomes" id="UP000198942"/>
    </source>
</evidence>